<accession>A0A1H5TW28</accession>
<protein>
    <submittedName>
        <fullName evidence="1">Uncharacterized protein</fullName>
    </submittedName>
</protein>
<gene>
    <name evidence="1" type="ORF">SAMN05421877_10297</name>
</gene>
<dbReference type="RefSeq" id="WP_103905129.1">
    <property type="nucleotide sequence ID" value="NZ_CP049246.1"/>
</dbReference>
<evidence type="ECO:0000313" key="1">
    <source>
        <dbReference type="EMBL" id="SEF66970.1"/>
    </source>
</evidence>
<dbReference type="EMBL" id="FNUT01000002">
    <property type="protein sequence ID" value="SEF66970.1"/>
    <property type="molecule type" value="Genomic_DNA"/>
</dbReference>
<proteinExistence type="predicted"/>
<evidence type="ECO:0000313" key="2">
    <source>
        <dbReference type="Proteomes" id="UP000236731"/>
    </source>
</evidence>
<dbReference type="AlphaFoldDB" id="A0A1H5TW28"/>
<dbReference type="Proteomes" id="UP000236731">
    <property type="component" value="Unassembled WGS sequence"/>
</dbReference>
<organism evidence="1 2">
    <name type="scientific">Sphingobacterium lactis</name>
    <dbReference type="NCBI Taxonomy" id="797291"/>
    <lineage>
        <taxon>Bacteria</taxon>
        <taxon>Pseudomonadati</taxon>
        <taxon>Bacteroidota</taxon>
        <taxon>Sphingobacteriia</taxon>
        <taxon>Sphingobacteriales</taxon>
        <taxon>Sphingobacteriaceae</taxon>
        <taxon>Sphingobacterium</taxon>
    </lineage>
</organism>
<sequence length="116" mass="13353">MKYRFNEEFARKNSNEIWGQIIVLLKTLKPNQIPSISGKKIYEVVTANEQSIGFLGNDRNGQEEEIVFKKDFISLLDVLQTQSCFSTSSIKNYISGPIYKKRSPSFAILKFLQIIE</sequence>
<reference evidence="2" key="1">
    <citation type="submission" date="2016-10" db="EMBL/GenBank/DDBJ databases">
        <authorList>
            <person name="Varghese N."/>
            <person name="Submissions S."/>
        </authorList>
    </citation>
    <scope>NUCLEOTIDE SEQUENCE [LARGE SCALE GENOMIC DNA]</scope>
    <source>
        <strain evidence="2">DSM 22361</strain>
    </source>
</reference>
<keyword evidence="2" id="KW-1185">Reference proteome</keyword>
<name>A0A1H5TW28_9SPHI</name>